<dbReference type="Gene3D" id="1.10.10.60">
    <property type="entry name" value="Homeodomain-like"/>
    <property type="match status" value="2"/>
</dbReference>
<feature type="transmembrane region" description="Helical" evidence="4">
    <location>
        <begin position="117"/>
        <end position="136"/>
    </location>
</feature>
<dbReference type="GO" id="GO:0003700">
    <property type="term" value="F:DNA-binding transcription factor activity"/>
    <property type="evidence" value="ECO:0007669"/>
    <property type="project" value="InterPro"/>
</dbReference>
<feature type="domain" description="HTH araC/xylS-type" evidence="5">
    <location>
        <begin position="294"/>
        <end position="399"/>
    </location>
</feature>
<accession>A0AAN1GV28</accession>
<feature type="transmembrane region" description="Helical" evidence="4">
    <location>
        <begin position="12"/>
        <end position="33"/>
    </location>
</feature>
<dbReference type="PROSITE" id="PS01124">
    <property type="entry name" value="HTH_ARAC_FAMILY_2"/>
    <property type="match status" value="1"/>
</dbReference>
<keyword evidence="2" id="KW-0238">DNA-binding</keyword>
<dbReference type="InterPro" id="IPR009057">
    <property type="entry name" value="Homeodomain-like_sf"/>
</dbReference>
<keyword evidence="6" id="KW-0614">Plasmid</keyword>
<dbReference type="SMART" id="SM00342">
    <property type="entry name" value="HTH_ARAC"/>
    <property type="match status" value="1"/>
</dbReference>
<keyword evidence="4" id="KW-0472">Membrane</keyword>
<evidence type="ECO:0000256" key="4">
    <source>
        <dbReference type="SAM" id="Phobius"/>
    </source>
</evidence>
<evidence type="ECO:0000313" key="6">
    <source>
        <dbReference type="EMBL" id="ATG45679.1"/>
    </source>
</evidence>
<dbReference type="EMBL" id="CP010769">
    <property type="protein sequence ID" value="ATG45679.1"/>
    <property type="molecule type" value="Genomic_DNA"/>
</dbReference>
<dbReference type="SUPFAM" id="SSF46689">
    <property type="entry name" value="Homeodomain-like"/>
    <property type="match status" value="1"/>
</dbReference>
<dbReference type="PANTHER" id="PTHR43280">
    <property type="entry name" value="ARAC-FAMILY TRANSCRIPTIONAL REGULATOR"/>
    <property type="match status" value="1"/>
</dbReference>
<keyword evidence="3" id="KW-0804">Transcription</keyword>
<dbReference type="InterPro" id="IPR018062">
    <property type="entry name" value="HTH_AraC-typ_CS"/>
</dbReference>
<name>A0AAN1GV28_9RHOB</name>
<dbReference type="Proteomes" id="UP000218606">
    <property type="component" value="Plasmid pP13_b"/>
</dbReference>
<dbReference type="InterPro" id="IPR018060">
    <property type="entry name" value="HTH_AraC"/>
</dbReference>
<feature type="transmembrane region" description="Helical" evidence="4">
    <location>
        <begin position="71"/>
        <end position="96"/>
    </location>
</feature>
<gene>
    <name evidence="6" type="ORF">PhaeoP13_03797</name>
</gene>
<proteinExistence type="predicted"/>
<dbReference type="PANTHER" id="PTHR43280:SF29">
    <property type="entry name" value="ARAC-FAMILY TRANSCRIPTIONAL REGULATOR"/>
    <property type="match status" value="1"/>
</dbReference>
<dbReference type="PRINTS" id="PR00032">
    <property type="entry name" value="HTHARAC"/>
</dbReference>
<dbReference type="GO" id="GO:0043565">
    <property type="term" value="F:sequence-specific DNA binding"/>
    <property type="evidence" value="ECO:0007669"/>
    <property type="project" value="InterPro"/>
</dbReference>
<sequence length="401" mass="45461">MDPAALNFDQEMFRLAAAVGLLVLSAFCAHLLLLPDRHRHVRFPLALFFVAQSVELLALPASYLLPGGEPGFMNLAFELMEIPMTMSQPFLLWLYVLRLTSDPTGMFAVPRSVWHSLPIGFACVLYLYILLLPAPLQASLQPGAKDLVIWQSIAMFGLYSATILFYVLVPIYSVMILQRLSRYKTRLKDLFASTENRELGWARWLAISVVAFWAFNVIAIVVSEFNLSFLGASLFDSLLAAIIVRYTLTWSIALWGMRQRPGIVPPNKKISVGSVTELPLRKYGRSGLSDARLDRIATKIEALMRDEQLYLQPDLSLWDLSDRIGVTTHYTSQALNEKIGQRFFDYINHWRIQDAKNRLRSSDATILAIAYDVGFNSRSSFYTAFKRELGLTPSQYRSKKT</sequence>
<geneLocation type="plasmid" evidence="7">
    <name>pp13_b</name>
</geneLocation>
<dbReference type="PROSITE" id="PS00041">
    <property type="entry name" value="HTH_ARAC_FAMILY_1"/>
    <property type="match status" value="1"/>
</dbReference>
<keyword evidence="4" id="KW-1133">Transmembrane helix</keyword>
<feature type="transmembrane region" description="Helical" evidence="4">
    <location>
        <begin position="228"/>
        <end position="248"/>
    </location>
</feature>
<protein>
    <submittedName>
        <fullName evidence="6">Transcriptional regulator</fullName>
    </submittedName>
</protein>
<feature type="transmembrane region" description="Helical" evidence="4">
    <location>
        <begin position="201"/>
        <end position="222"/>
    </location>
</feature>
<organism evidence="6 7">
    <name type="scientific">Phaeobacter piscinae</name>
    <dbReference type="NCBI Taxonomy" id="1580596"/>
    <lineage>
        <taxon>Bacteria</taxon>
        <taxon>Pseudomonadati</taxon>
        <taxon>Pseudomonadota</taxon>
        <taxon>Alphaproteobacteria</taxon>
        <taxon>Rhodobacterales</taxon>
        <taxon>Roseobacteraceae</taxon>
        <taxon>Phaeobacter</taxon>
    </lineage>
</organism>
<dbReference type="Pfam" id="PF12833">
    <property type="entry name" value="HTH_18"/>
    <property type="match status" value="1"/>
</dbReference>
<feature type="transmembrane region" description="Helical" evidence="4">
    <location>
        <begin position="156"/>
        <end position="180"/>
    </location>
</feature>
<reference evidence="6 7" key="1">
    <citation type="journal article" date="2017" name="Front. Microbiol.">
        <title>Phaeobacter piscinae sp. nov., a species of the Roseobacter group and potential aquaculture probiont.</title>
        <authorList>
            <person name="Sonnenschein E.C."/>
            <person name="Phippen C.B.W."/>
            <person name="Nielsen K.F."/>
            <person name="Mateiu R.V."/>
            <person name="Melchiorsen J."/>
            <person name="Gram L."/>
            <person name="Overmann J."/>
            <person name="Freese H.M."/>
        </authorList>
    </citation>
    <scope>NUCLEOTIDE SEQUENCE [LARGE SCALE GENOMIC DNA]</scope>
    <source>
        <strain evidence="6 7">P13</strain>
    </source>
</reference>
<evidence type="ECO:0000256" key="3">
    <source>
        <dbReference type="ARBA" id="ARBA00023163"/>
    </source>
</evidence>
<keyword evidence="1" id="KW-0805">Transcription regulation</keyword>
<feature type="transmembrane region" description="Helical" evidence="4">
    <location>
        <begin position="45"/>
        <end position="65"/>
    </location>
</feature>
<dbReference type="AlphaFoldDB" id="A0AAN1GV28"/>
<dbReference type="InterPro" id="IPR020449">
    <property type="entry name" value="Tscrpt_reg_AraC-type_HTH"/>
</dbReference>
<evidence type="ECO:0000259" key="5">
    <source>
        <dbReference type="PROSITE" id="PS01124"/>
    </source>
</evidence>
<evidence type="ECO:0000313" key="7">
    <source>
        <dbReference type="Proteomes" id="UP000218606"/>
    </source>
</evidence>
<dbReference type="RefSeq" id="WP_096873504.1">
    <property type="nucleotide sequence ID" value="NZ_CP010769.1"/>
</dbReference>
<evidence type="ECO:0000256" key="2">
    <source>
        <dbReference type="ARBA" id="ARBA00023125"/>
    </source>
</evidence>
<evidence type="ECO:0000256" key="1">
    <source>
        <dbReference type="ARBA" id="ARBA00023015"/>
    </source>
</evidence>
<keyword evidence="4" id="KW-0812">Transmembrane</keyword>